<reference evidence="1 2" key="1">
    <citation type="submission" date="2018-05" db="EMBL/GenBank/DDBJ databases">
        <title>Whole genome sequencing of Vibrio phage VP-1.</title>
        <authorList>
            <person name="Nandita M."/>
            <person name="Bhat S.G."/>
        </authorList>
    </citation>
    <scope>NUCLEOTIDE SEQUENCE [LARGE SCALE GENOMIC DNA]</scope>
</reference>
<protein>
    <submittedName>
        <fullName evidence="1">Uncharacterized protein</fullName>
    </submittedName>
</protein>
<organism evidence="1 2">
    <name type="scientific">Vibrio phage VP-1</name>
    <dbReference type="NCBI Taxonomy" id="2234088"/>
    <lineage>
        <taxon>Viruses</taxon>
        <taxon>Duplodnaviria</taxon>
        <taxon>Heunggongvirae</taxon>
        <taxon>Uroviricota</taxon>
        <taxon>Caudoviricetes</taxon>
        <taxon>Pantevenvirales</taxon>
        <taxon>Ackermannviridae</taxon>
        <taxon>Vapseptimavirus</taxon>
        <taxon>Vapseptimavirus VAP7</taxon>
    </lineage>
</organism>
<accession>A0A4P2TEE7</accession>
<proteinExistence type="predicted"/>
<dbReference type="Proteomes" id="UP000305753">
    <property type="component" value="Segment"/>
</dbReference>
<name>A0A4P2TEE7_9CAUD</name>
<dbReference type="EMBL" id="MH363700">
    <property type="protein sequence ID" value="AWY10187.1"/>
    <property type="molecule type" value="Genomic_DNA"/>
</dbReference>
<sequence length="82" mass="8894">MPKYNYKCNGCNQVTSATLSIRNRLMPTEEPCLTCGESKVMLVIGKVGTVTGVKDHTAAPEGFKNLMKDIHKKAGPKSVIDV</sequence>
<evidence type="ECO:0000313" key="2">
    <source>
        <dbReference type="Proteomes" id="UP000305753"/>
    </source>
</evidence>
<evidence type="ECO:0000313" key="1">
    <source>
        <dbReference type="EMBL" id="AWY10187.1"/>
    </source>
</evidence>